<dbReference type="EMBL" id="CM001167">
    <property type="protein sequence ID" value="EGJ71303.1"/>
    <property type="molecule type" value="Genomic_DNA"/>
</dbReference>
<dbReference type="SUPFAM" id="SSF52833">
    <property type="entry name" value="Thioredoxin-like"/>
    <property type="match status" value="1"/>
</dbReference>
<dbReference type="InterPro" id="IPR036249">
    <property type="entry name" value="Thioredoxin-like_sf"/>
</dbReference>
<evidence type="ECO:0000313" key="1">
    <source>
        <dbReference type="EMBL" id="EGJ71303.1"/>
    </source>
</evidence>
<dbReference type="PANTHER" id="PTHR13887">
    <property type="entry name" value="GLUTATHIONE S-TRANSFERASE KAPPA"/>
    <property type="match status" value="1"/>
</dbReference>
<dbReference type="HOGENOM" id="CLU_069785_0_0_10"/>
<gene>
    <name evidence="1" type="ORF">Bcop_1096</name>
</gene>
<dbReference type="Pfam" id="PF13743">
    <property type="entry name" value="Thioredoxin_5"/>
    <property type="match status" value="1"/>
</dbReference>
<dbReference type="AlphaFoldDB" id="F3ZU58"/>
<evidence type="ECO:0000313" key="2">
    <source>
        <dbReference type="Proteomes" id="UP000018439"/>
    </source>
</evidence>
<reference evidence="1 2" key="1">
    <citation type="journal article" date="2011" name="Stand. Genomic Sci.">
        <title>Non-contiguous finished genome sequence of Bacteroides coprosuis type strain (PC139).</title>
        <authorList>
            <person name="Land M."/>
            <person name="Held B."/>
            <person name="Gronow S."/>
            <person name="Abt B."/>
            <person name="Lucas S."/>
            <person name="Del Rio T.G."/>
            <person name="Nolan M."/>
            <person name="Tice H."/>
            <person name="Cheng J.F."/>
            <person name="Pitluck S."/>
            <person name="Liolios K."/>
            <person name="Pagani I."/>
            <person name="Ivanova N."/>
            <person name="Mavromatis K."/>
            <person name="Mikhailova N."/>
            <person name="Pati A."/>
            <person name="Tapia R."/>
            <person name="Han C."/>
            <person name="Goodwin L."/>
            <person name="Chen A."/>
            <person name="Palaniappan K."/>
            <person name="Hauser L."/>
            <person name="Brambilla E.M."/>
            <person name="Rohde M."/>
            <person name="Goker M."/>
            <person name="Detter J.C."/>
            <person name="Woyke T."/>
            <person name="Bristow J."/>
            <person name="Eisen J.A."/>
            <person name="Markowitz V."/>
            <person name="Hugenholtz P."/>
            <person name="Kyrpides N.C."/>
            <person name="Klenk H.P."/>
            <person name="Lapidus A."/>
        </authorList>
    </citation>
    <scope>NUCLEOTIDE SEQUENCE</scope>
    <source>
        <strain evidence="1 2">DSM 18011</strain>
    </source>
</reference>
<dbReference type="STRING" id="679937.Bcop_1096"/>
<dbReference type="Gene3D" id="3.40.30.10">
    <property type="entry name" value="Glutaredoxin"/>
    <property type="match status" value="1"/>
</dbReference>
<proteinExistence type="predicted"/>
<accession>F3ZU58</accession>
<dbReference type="CDD" id="cd03025">
    <property type="entry name" value="DsbA_FrnE_like"/>
    <property type="match status" value="1"/>
</dbReference>
<sequence>MTNKNPLQCDPKTGFCEVSAGAQEQPQIKVQNNQELPMRIIYYTDPICSACWAIEGVLRKLKLEYGHVFVFDCHMGGLLPAFGKGYDPGDFYTSEDLAKLWDEASDHYRVPINGGIWLNDPLNSSFPPSIAYKAAQLQSQDKADDLLRHLREMLFVGQKNIAKEDVILKAAQETKLDIDQFQLDIKGKGKSDFMHDLELGKELKVRGFPTLFFFNLAGDHKILYGVHAYPDYENYILKLDPLAQKREYDKDPLALMRHFQTMTVKELSILAEYGYFEAEQDLEKLEKEGKITAYVTPKGKLWRINR</sequence>
<protein>
    <submittedName>
        <fullName evidence="1">Dithiol-disulfide isomerase</fullName>
    </submittedName>
</protein>
<keyword evidence="1" id="KW-0413">Isomerase</keyword>
<dbReference type="GO" id="GO:0016853">
    <property type="term" value="F:isomerase activity"/>
    <property type="evidence" value="ECO:0007669"/>
    <property type="project" value="UniProtKB-KW"/>
</dbReference>
<name>F3ZU58_9BACE</name>
<dbReference type="Proteomes" id="UP000018439">
    <property type="component" value="Chromosome"/>
</dbReference>
<dbReference type="Gene3D" id="1.10.472.60">
    <property type="entry name" value="putative protein disulfide isomerase domain"/>
    <property type="match status" value="1"/>
</dbReference>
<dbReference type="eggNOG" id="COG2761">
    <property type="taxonomic scope" value="Bacteria"/>
</dbReference>
<dbReference type="PANTHER" id="PTHR13887:SF47">
    <property type="entry name" value="CLPXP ADAPTER PROTEIN SPXH"/>
    <property type="match status" value="1"/>
</dbReference>
<keyword evidence="2" id="KW-1185">Reference proteome</keyword>
<dbReference type="OrthoDB" id="9813770at2"/>
<organism evidence="1 2">
    <name type="scientific">Bacteroides coprosuis DSM 18011</name>
    <dbReference type="NCBI Taxonomy" id="679937"/>
    <lineage>
        <taxon>Bacteria</taxon>
        <taxon>Pseudomonadati</taxon>
        <taxon>Bacteroidota</taxon>
        <taxon>Bacteroidia</taxon>
        <taxon>Bacteroidales</taxon>
        <taxon>Bacteroidaceae</taxon>
        <taxon>Bacteroides</taxon>
    </lineage>
</organism>